<sequence length="158" mass="17528">RKEEISKELEVIDEQRQALEVFRASSAAAYEENNKKLAKKEADLNATMKVIEQKRKEIDEVVAKNEKILKELRTMTTDKVNESYAKMKDGAAAEVLSQMPRSNAATILYALDAKKISTIMAKMDPKVASEVTALLQKGPPFVDEKGDMPAPAGSINMQ</sequence>
<gene>
    <name evidence="4" type="ORF">KIC69_00670</name>
</gene>
<feature type="region of interest" description="Disordered" evidence="2">
    <location>
        <begin position="139"/>
        <end position="158"/>
    </location>
</feature>
<comment type="caution">
    <text evidence="4">The sequence shown here is derived from an EMBL/GenBank/DDBJ whole genome shotgun (WGS) entry which is preliminary data.</text>
</comment>
<dbReference type="Proteomes" id="UP000824019">
    <property type="component" value="Unassembled WGS sequence"/>
</dbReference>
<organism evidence="4 5">
    <name type="scientific">Campylobacter concisus</name>
    <dbReference type="NCBI Taxonomy" id="199"/>
    <lineage>
        <taxon>Bacteria</taxon>
        <taxon>Pseudomonadati</taxon>
        <taxon>Campylobacterota</taxon>
        <taxon>Epsilonproteobacteria</taxon>
        <taxon>Campylobacterales</taxon>
        <taxon>Campylobacteraceae</taxon>
        <taxon>Campylobacter</taxon>
    </lineage>
</organism>
<reference evidence="4" key="1">
    <citation type="submission" date="2021-02" db="EMBL/GenBank/DDBJ databases">
        <title>Infant gut strain persistence is associated with maternal origin, phylogeny, and functional potential including surface adhesion and iron acquisition.</title>
        <authorList>
            <person name="Lou Y.C."/>
        </authorList>
    </citation>
    <scope>NUCLEOTIDE SEQUENCE</scope>
    <source>
        <strain evidence="4">L3_101_000G1_dasL3_101_000G1_concoct_7_sub</strain>
    </source>
</reference>
<keyword evidence="1" id="KW-0175">Coiled coil</keyword>
<feature type="non-terminal residue" evidence="4">
    <location>
        <position position="1"/>
    </location>
</feature>
<accession>A0A9E1B8M2</accession>
<dbReference type="SUPFAM" id="SSF158791">
    <property type="entry name" value="MgtE N-terminal domain-like"/>
    <property type="match status" value="1"/>
</dbReference>
<dbReference type="InterPro" id="IPR006668">
    <property type="entry name" value="Mg_transptr_MgtE_intracell_dom"/>
</dbReference>
<dbReference type="Gene3D" id="1.25.60.10">
    <property type="entry name" value="MgtE N-terminal domain-like"/>
    <property type="match status" value="1"/>
</dbReference>
<name>A0A9E1B8M2_9BACT</name>
<evidence type="ECO:0000259" key="3">
    <source>
        <dbReference type="Pfam" id="PF03448"/>
    </source>
</evidence>
<dbReference type="Pfam" id="PF03448">
    <property type="entry name" value="MgtE_N"/>
    <property type="match status" value="1"/>
</dbReference>
<evidence type="ECO:0000256" key="2">
    <source>
        <dbReference type="SAM" id="MobiDB-lite"/>
    </source>
</evidence>
<feature type="coiled-coil region" evidence="1">
    <location>
        <begin position="27"/>
        <end position="71"/>
    </location>
</feature>
<protein>
    <submittedName>
        <fullName evidence="4">5'-nucleosidase</fullName>
    </submittedName>
</protein>
<feature type="domain" description="Magnesium transporter MgtE intracellular" evidence="3">
    <location>
        <begin position="66"/>
        <end position="136"/>
    </location>
</feature>
<evidence type="ECO:0000313" key="5">
    <source>
        <dbReference type="Proteomes" id="UP000824019"/>
    </source>
</evidence>
<dbReference type="EMBL" id="JAHAKR010000009">
    <property type="protein sequence ID" value="MBS5829330.1"/>
    <property type="molecule type" value="Genomic_DNA"/>
</dbReference>
<evidence type="ECO:0000313" key="4">
    <source>
        <dbReference type="EMBL" id="MBS5829330.1"/>
    </source>
</evidence>
<evidence type="ECO:0000256" key="1">
    <source>
        <dbReference type="SAM" id="Coils"/>
    </source>
</evidence>
<dbReference type="AlphaFoldDB" id="A0A9E1B8M2"/>
<dbReference type="InterPro" id="IPR038076">
    <property type="entry name" value="MgtE_N_sf"/>
</dbReference>
<proteinExistence type="predicted"/>